<evidence type="ECO:0000256" key="2">
    <source>
        <dbReference type="PROSITE-ProRule" id="PRU00176"/>
    </source>
</evidence>
<dbReference type="CDD" id="cd12680">
    <property type="entry name" value="RRM_THOC4"/>
    <property type="match status" value="1"/>
</dbReference>
<proteinExistence type="predicted"/>
<organism evidence="5 6">
    <name type="scientific">Nepenthes gracilis</name>
    <name type="common">Slender pitcher plant</name>
    <dbReference type="NCBI Taxonomy" id="150966"/>
    <lineage>
        <taxon>Eukaryota</taxon>
        <taxon>Viridiplantae</taxon>
        <taxon>Streptophyta</taxon>
        <taxon>Embryophyta</taxon>
        <taxon>Tracheophyta</taxon>
        <taxon>Spermatophyta</taxon>
        <taxon>Magnoliopsida</taxon>
        <taxon>eudicotyledons</taxon>
        <taxon>Gunneridae</taxon>
        <taxon>Pentapetalae</taxon>
        <taxon>Caryophyllales</taxon>
        <taxon>Nepenthaceae</taxon>
        <taxon>Nepenthes</taxon>
    </lineage>
</organism>
<dbReference type="InterPro" id="IPR012677">
    <property type="entry name" value="Nucleotide-bd_a/b_plait_sf"/>
</dbReference>
<dbReference type="PROSITE" id="PS50102">
    <property type="entry name" value="RRM"/>
    <property type="match status" value="1"/>
</dbReference>
<feature type="region of interest" description="Disordered" evidence="3">
    <location>
        <begin position="238"/>
        <end position="265"/>
    </location>
</feature>
<dbReference type="SMART" id="SM01218">
    <property type="entry name" value="FoP_duplication"/>
    <property type="match status" value="1"/>
</dbReference>
<dbReference type="AlphaFoldDB" id="A0AAD3TCZ1"/>
<dbReference type="GO" id="GO:0005634">
    <property type="term" value="C:nucleus"/>
    <property type="evidence" value="ECO:0007669"/>
    <property type="project" value="TreeGrafter"/>
</dbReference>
<dbReference type="GO" id="GO:0006406">
    <property type="term" value="P:mRNA export from nucleus"/>
    <property type="evidence" value="ECO:0007669"/>
    <property type="project" value="TreeGrafter"/>
</dbReference>
<feature type="domain" description="RRM" evidence="4">
    <location>
        <begin position="89"/>
        <end position="166"/>
    </location>
</feature>
<accession>A0AAD3TCZ1</accession>
<evidence type="ECO:0000256" key="3">
    <source>
        <dbReference type="SAM" id="MobiDB-lite"/>
    </source>
</evidence>
<evidence type="ECO:0000313" key="5">
    <source>
        <dbReference type="EMBL" id="GMH26831.1"/>
    </source>
</evidence>
<sequence length="282" mass="30964">MDMSHDIMRSQRGRVRGASFQGRGARGSFGTRRMTGTGMPHQGPLRVNARPSTFSIAKSFRRSKNFPWRQDLFEESLAAAGLAGTESGTKLFISNLDSGVSNDDIRELFSEIGGLKRYAIHFDKNGQPSGSAEVVYAKRSDAFAALKRYHNVQLDGRPMKIEILSPNLETTISARVNVIGSMNGRTTRKVVMEPGRDSTRSLALVNRVAGPRARGGLRPAWKGERGGLRNGQGYAWRGARGGSRTSVGRGRGRGPAKKKWVEKSAEQLDKELDKYHAEAMQS</sequence>
<dbReference type="InterPro" id="IPR025715">
    <property type="entry name" value="FoP_C"/>
</dbReference>
<comment type="caution">
    <text evidence="5">The sequence shown here is derived from an EMBL/GenBank/DDBJ whole genome shotgun (WGS) entry which is preliminary data.</text>
</comment>
<dbReference type="InterPro" id="IPR051229">
    <property type="entry name" value="ALYREF_mRNA_export"/>
</dbReference>
<dbReference type="EMBL" id="BSYO01000032">
    <property type="protein sequence ID" value="GMH26831.1"/>
    <property type="molecule type" value="Genomic_DNA"/>
</dbReference>
<dbReference type="InterPro" id="IPR035979">
    <property type="entry name" value="RBD_domain_sf"/>
</dbReference>
<dbReference type="SUPFAM" id="SSF54928">
    <property type="entry name" value="RNA-binding domain, RBD"/>
    <property type="match status" value="1"/>
</dbReference>
<evidence type="ECO:0000259" key="4">
    <source>
        <dbReference type="PROSITE" id="PS50102"/>
    </source>
</evidence>
<name>A0AAD3TCZ1_NEPGR</name>
<evidence type="ECO:0000256" key="1">
    <source>
        <dbReference type="ARBA" id="ARBA00022884"/>
    </source>
</evidence>
<dbReference type="PANTHER" id="PTHR19965:SF33">
    <property type="entry name" value="THO COMPLEX SUBUNIT 4D"/>
    <property type="match status" value="1"/>
</dbReference>
<dbReference type="GO" id="GO:0003729">
    <property type="term" value="F:mRNA binding"/>
    <property type="evidence" value="ECO:0007669"/>
    <property type="project" value="TreeGrafter"/>
</dbReference>
<keyword evidence="1 2" id="KW-0694">RNA-binding</keyword>
<dbReference type="Gene3D" id="3.30.70.330">
    <property type="match status" value="1"/>
</dbReference>
<dbReference type="Pfam" id="PF13865">
    <property type="entry name" value="FoP_duplication"/>
    <property type="match status" value="1"/>
</dbReference>
<dbReference type="InterPro" id="IPR000504">
    <property type="entry name" value="RRM_dom"/>
</dbReference>
<gene>
    <name evidence="5" type="ORF">Nepgr_028674</name>
</gene>
<keyword evidence="6" id="KW-1185">Reference proteome</keyword>
<dbReference type="SMART" id="SM00360">
    <property type="entry name" value="RRM"/>
    <property type="match status" value="1"/>
</dbReference>
<reference evidence="5" key="1">
    <citation type="submission" date="2023-05" db="EMBL/GenBank/DDBJ databases">
        <title>Nepenthes gracilis genome sequencing.</title>
        <authorList>
            <person name="Fukushima K."/>
        </authorList>
    </citation>
    <scope>NUCLEOTIDE SEQUENCE</scope>
    <source>
        <strain evidence="5">SING2019-196</strain>
    </source>
</reference>
<protein>
    <recommendedName>
        <fullName evidence="4">RRM domain-containing protein</fullName>
    </recommendedName>
</protein>
<dbReference type="PANTHER" id="PTHR19965">
    <property type="entry name" value="RNA AND EXPORT FACTOR BINDING PROTEIN"/>
    <property type="match status" value="1"/>
</dbReference>
<evidence type="ECO:0000313" key="6">
    <source>
        <dbReference type="Proteomes" id="UP001279734"/>
    </source>
</evidence>
<dbReference type="Proteomes" id="UP001279734">
    <property type="component" value="Unassembled WGS sequence"/>
</dbReference>
<feature type="region of interest" description="Disordered" evidence="3">
    <location>
        <begin position="1"/>
        <end position="48"/>
    </location>
</feature>
<dbReference type="Pfam" id="PF00076">
    <property type="entry name" value="RRM_1"/>
    <property type="match status" value="1"/>
</dbReference>